<organism evidence="3">
    <name type="scientific">Lottia cf. kogamogai ALO-2016</name>
    <dbReference type="NCBI Taxonomy" id="1918952"/>
    <lineage>
        <taxon>Eukaryota</taxon>
        <taxon>Metazoa</taxon>
        <taxon>Spiralia</taxon>
        <taxon>Lophotrochozoa</taxon>
        <taxon>Mollusca</taxon>
        <taxon>Gastropoda</taxon>
        <taxon>Patellogastropoda</taxon>
        <taxon>Lottioidea</taxon>
        <taxon>Lottiidae</taxon>
        <taxon>Lottia</taxon>
    </lineage>
</organism>
<accession>A0A1J0M5S2</accession>
<dbReference type="Pfam" id="PF01079">
    <property type="entry name" value="Hint"/>
    <property type="match status" value="1"/>
</dbReference>
<gene>
    <name evidence="3" type="primary">LophoHh2</name>
</gene>
<dbReference type="Gene3D" id="2.170.16.10">
    <property type="entry name" value="Hedgehog/Intein (Hint) domain"/>
    <property type="match status" value="1"/>
</dbReference>
<keyword evidence="1" id="KW-0732">Signal</keyword>
<reference evidence="3" key="1">
    <citation type="journal article" date="2016" name="BMC Genomics">
        <title>Comparative transcriptomics enlarges the toolkit of known developmental genes in mollusks.</title>
        <authorList>
            <person name="De Oliveira A.L."/>
            <person name="Wollesen T."/>
            <person name="Kristof A."/>
            <person name="Scherholz M."/>
            <person name="Redl E."/>
            <person name="Todt C."/>
            <person name="Bleidorn C."/>
            <person name="Wanninger A."/>
        </authorList>
    </citation>
    <scope>NUCLEOTIDE SEQUENCE</scope>
</reference>
<dbReference type="CDD" id="cd00081">
    <property type="entry name" value="Hint"/>
    <property type="match status" value="1"/>
</dbReference>
<feature type="chain" id="PRO_5013153557" evidence="1">
    <location>
        <begin position="24"/>
        <end position="169"/>
    </location>
</feature>
<dbReference type="InterPro" id="IPR036844">
    <property type="entry name" value="Hint_dom_sf"/>
</dbReference>
<reference evidence="3" key="2">
    <citation type="submission" date="2016-06" db="EMBL/GenBank/DDBJ databases">
        <authorList>
            <person name="Kjaerup R.B."/>
            <person name="Dalgaard T.S."/>
            <person name="Juul-Madsen H.R."/>
        </authorList>
    </citation>
    <scope>NUCLEOTIDE SEQUENCE</scope>
</reference>
<proteinExistence type="evidence at transcript level"/>
<evidence type="ECO:0000256" key="1">
    <source>
        <dbReference type="SAM" id="SignalP"/>
    </source>
</evidence>
<feature type="signal peptide" evidence="1">
    <location>
        <begin position="1"/>
        <end position="23"/>
    </location>
</feature>
<dbReference type="InterPro" id="IPR052140">
    <property type="entry name" value="Dev_Signal_Hedgehog-like"/>
</dbReference>
<dbReference type="EMBL" id="KX365115">
    <property type="protein sequence ID" value="APD15678.1"/>
    <property type="molecule type" value="mRNA"/>
</dbReference>
<feature type="domain" description="Hedgehog protein Hint" evidence="2">
    <location>
        <begin position="73"/>
        <end position="160"/>
    </location>
</feature>
<dbReference type="InterPro" id="IPR001767">
    <property type="entry name" value="Hedgehog_Hint"/>
</dbReference>
<sequence length="169" mass="19345">MMKLFAIGSLCFMLIQWITEVQAIGIRFSHNGVEMEYNRRNAGDRSEREYVCECKCYSKVMKDGWDCCECPWTESVCFPGDVMVTVEPDVPTKMSELKPKDRVLAVTENGNKVFSEVRTFLKRLPEDLAVYLDVITVDDQMISLSESHVIFSSSISNSSSFYLHVLQED</sequence>
<dbReference type="GO" id="GO:0016540">
    <property type="term" value="P:protein autoprocessing"/>
    <property type="evidence" value="ECO:0007669"/>
    <property type="project" value="InterPro"/>
</dbReference>
<evidence type="ECO:0000313" key="3">
    <source>
        <dbReference type="EMBL" id="APD15678.1"/>
    </source>
</evidence>
<dbReference type="PANTHER" id="PTHR46706">
    <property type="entry name" value="PROTEIN QUA-1-RELATED"/>
    <property type="match status" value="1"/>
</dbReference>
<protein>
    <submittedName>
        <fullName evidence="3">Lophotrochozoan hedgehog-related</fullName>
    </submittedName>
</protein>
<dbReference type="AlphaFoldDB" id="A0A1J0M5S2"/>
<dbReference type="SUPFAM" id="SSF51294">
    <property type="entry name" value="Hedgehog/intein (Hint) domain"/>
    <property type="match status" value="1"/>
</dbReference>
<dbReference type="PANTHER" id="PTHR46706:SF12">
    <property type="entry name" value="PROTEIN QUA-1-RELATED"/>
    <property type="match status" value="1"/>
</dbReference>
<name>A0A1J0M5S2_9GAST</name>
<evidence type="ECO:0000259" key="2">
    <source>
        <dbReference type="Pfam" id="PF01079"/>
    </source>
</evidence>